<proteinExistence type="predicted"/>
<accession>A0A9W4TZ22</accession>
<feature type="region of interest" description="Disordered" evidence="1">
    <location>
        <begin position="191"/>
        <end position="213"/>
    </location>
</feature>
<dbReference type="Pfam" id="PF00856">
    <property type="entry name" value="SET"/>
    <property type="match status" value="1"/>
</dbReference>
<comment type="caution">
    <text evidence="3">The sequence shown here is derived from an EMBL/GenBank/DDBJ whole genome shotgun (WGS) entry which is preliminary data.</text>
</comment>
<dbReference type="Gene3D" id="3.90.1410.10">
    <property type="entry name" value="set domain protein methyltransferase, domain 1"/>
    <property type="match status" value="1"/>
</dbReference>
<dbReference type="InterPro" id="IPR011383">
    <property type="entry name" value="N-lys_methylase_SETD6"/>
</dbReference>
<dbReference type="Proteomes" id="UP001152885">
    <property type="component" value="Unassembled WGS sequence"/>
</dbReference>
<organism evidence="3 4">
    <name type="scientific">Candida verbasci</name>
    <dbReference type="NCBI Taxonomy" id="1227364"/>
    <lineage>
        <taxon>Eukaryota</taxon>
        <taxon>Fungi</taxon>
        <taxon>Dikarya</taxon>
        <taxon>Ascomycota</taxon>
        <taxon>Saccharomycotina</taxon>
        <taxon>Pichiomycetes</taxon>
        <taxon>Debaryomycetaceae</taxon>
        <taxon>Candida/Lodderomyces clade</taxon>
        <taxon>Candida</taxon>
    </lineage>
</organism>
<keyword evidence="4" id="KW-1185">Reference proteome</keyword>
<evidence type="ECO:0000256" key="1">
    <source>
        <dbReference type="SAM" id="MobiDB-lite"/>
    </source>
</evidence>
<evidence type="ECO:0000259" key="2">
    <source>
        <dbReference type="PROSITE" id="PS50280"/>
    </source>
</evidence>
<dbReference type="AlphaFoldDB" id="A0A9W4TZ22"/>
<evidence type="ECO:0000313" key="4">
    <source>
        <dbReference type="Proteomes" id="UP001152885"/>
    </source>
</evidence>
<feature type="compositionally biased region" description="Acidic residues" evidence="1">
    <location>
        <begin position="191"/>
        <end position="211"/>
    </location>
</feature>
<protein>
    <recommendedName>
        <fullName evidence="2">SET domain-containing protein</fullName>
    </recommendedName>
</protein>
<evidence type="ECO:0000313" key="3">
    <source>
        <dbReference type="EMBL" id="CAI5760063.1"/>
    </source>
</evidence>
<dbReference type="PANTHER" id="PTHR13271:SF34">
    <property type="entry name" value="N-LYSINE METHYLTRANSFERASE SETD6"/>
    <property type="match status" value="1"/>
</dbReference>
<feature type="domain" description="SET" evidence="2">
    <location>
        <begin position="24"/>
        <end position="261"/>
    </location>
</feature>
<sequence length="557" mass="64682">MGTFDELTDNFETWLIENGVIINPKIKIHNFSNIDLGRGLIATDNLESNEILFKIPKNIIFNMKNNSLIVKYPKLYSKLLNINPWKSLIIVLYYEFKNNQNSFWFNYLKILPDSISDFNQLIFWSPGELKSLRPSCILDRIGYDSATEMYDKILKIMEEFAIPEFDKDVFTFEKYNIIATLIQSYSFDLNEEQDDEDENGDENEEEKEEEESIKSMIPLADTLNADTNLNNAKLFNEGKEYLVMKSIKPIFKDEQIFNTYSDHPNSEILRRYGYVEPQGSKFDFGEIPISLIKDFFVEKYDITVEYLNSVFKFIKMICNDEEDDDEKIELILDTYDCFKNNQVIIELIFLIQILTIILKIKDEINIEFNQINKIFKKCYQLIEMKRITKEFIINFESILQKRLDQYPDIAKEPSENSNNILFDRFKMAEVVLKSEYQSISNCKNNINKTIEKVIGDCKVIADLKLIRSILKKKIIQDNVDTTDVEIDGINGNIDGSPGCNIEGINGKKDGPNGLNLQNGFTNGGLNGYSDGRLIGEANGSIDVQQVIESKRKRRKRR</sequence>
<dbReference type="GO" id="GO:0016279">
    <property type="term" value="F:protein-lysine N-methyltransferase activity"/>
    <property type="evidence" value="ECO:0007669"/>
    <property type="project" value="InterPro"/>
</dbReference>
<dbReference type="OrthoDB" id="341421at2759"/>
<dbReference type="SUPFAM" id="SSF82199">
    <property type="entry name" value="SET domain"/>
    <property type="match status" value="1"/>
</dbReference>
<dbReference type="EMBL" id="CANTUO010000005">
    <property type="protein sequence ID" value="CAI5760063.1"/>
    <property type="molecule type" value="Genomic_DNA"/>
</dbReference>
<dbReference type="FunFam" id="3.90.1410.10:FF:000007">
    <property type="entry name" value="Ribosomal lysine N-methyltransferase 4"/>
    <property type="match status" value="1"/>
</dbReference>
<gene>
    <name evidence="3" type="ORF">CANVERA_P4575</name>
</gene>
<dbReference type="PIRSF" id="PIRSF011771">
    <property type="entry name" value="RMS1_SET"/>
    <property type="match status" value="1"/>
</dbReference>
<dbReference type="GO" id="GO:0005634">
    <property type="term" value="C:nucleus"/>
    <property type="evidence" value="ECO:0007669"/>
    <property type="project" value="TreeGrafter"/>
</dbReference>
<dbReference type="InterPro" id="IPR046341">
    <property type="entry name" value="SET_dom_sf"/>
</dbReference>
<dbReference type="PANTHER" id="PTHR13271">
    <property type="entry name" value="UNCHARACTERIZED PUTATIVE METHYLTRANSFERASE"/>
    <property type="match status" value="1"/>
</dbReference>
<dbReference type="PROSITE" id="PS50280">
    <property type="entry name" value="SET"/>
    <property type="match status" value="1"/>
</dbReference>
<dbReference type="InterPro" id="IPR050600">
    <property type="entry name" value="SETD3_SETD6_MTase"/>
</dbReference>
<name>A0A9W4TZ22_9ASCO</name>
<reference evidence="3" key="1">
    <citation type="submission" date="2022-12" db="EMBL/GenBank/DDBJ databases">
        <authorList>
            <person name="Brejova B."/>
        </authorList>
    </citation>
    <scope>NUCLEOTIDE SEQUENCE</scope>
</reference>
<dbReference type="InterPro" id="IPR001214">
    <property type="entry name" value="SET_dom"/>
</dbReference>